<proteinExistence type="predicted"/>
<dbReference type="OMA" id="QVAIEYE"/>
<dbReference type="InterPro" id="IPR016084">
    <property type="entry name" value="Haem_Oase-like_multi-hlx"/>
</dbReference>
<keyword evidence="2" id="KW-1185">Reference proteome</keyword>
<dbReference type="Gene3D" id="1.20.910.10">
    <property type="entry name" value="Heme oxygenase-like"/>
    <property type="match status" value="1"/>
</dbReference>
<name>A0A1Y1I5J8_KLENI</name>
<dbReference type="Pfam" id="PF14518">
    <property type="entry name" value="Haem_oxygenas_2"/>
    <property type="match status" value="1"/>
</dbReference>
<dbReference type="EMBL" id="DF237202">
    <property type="protein sequence ID" value="GAQ85763.1"/>
    <property type="molecule type" value="Genomic_DNA"/>
</dbReference>
<accession>A0A1Y1I5J8</accession>
<reference evidence="1 2" key="1">
    <citation type="journal article" date="2014" name="Nat. Commun.">
        <title>Klebsormidium flaccidum genome reveals primary factors for plant terrestrial adaptation.</title>
        <authorList>
            <person name="Hori K."/>
            <person name="Maruyama F."/>
            <person name="Fujisawa T."/>
            <person name="Togashi T."/>
            <person name="Yamamoto N."/>
            <person name="Seo M."/>
            <person name="Sato S."/>
            <person name="Yamada T."/>
            <person name="Mori H."/>
            <person name="Tajima N."/>
            <person name="Moriyama T."/>
            <person name="Ikeuchi M."/>
            <person name="Watanabe M."/>
            <person name="Wada H."/>
            <person name="Kobayashi K."/>
            <person name="Saito M."/>
            <person name="Masuda T."/>
            <person name="Sasaki-Sekimoto Y."/>
            <person name="Mashiguchi K."/>
            <person name="Awai K."/>
            <person name="Shimojima M."/>
            <person name="Masuda S."/>
            <person name="Iwai M."/>
            <person name="Nobusawa T."/>
            <person name="Narise T."/>
            <person name="Kondo S."/>
            <person name="Saito H."/>
            <person name="Sato R."/>
            <person name="Murakawa M."/>
            <person name="Ihara Y."/>
            <person name="Oshima-Yamada Y."/>
            <person name="Ohtaka K."/>
            <person name="Satoh M."/>
            <person name="Sonobe K."/>
            <person name="Ishii M."/>
            <person name="Ohtani R."/>
            <person name="Kanamori-Sato M."/>
            <person name="Honoki R."/>
            <person name="Miyazaki D."/>
            <person name="Mochizuki H."/>
            <person name="Umetsu J."/>
            <person name="Higashi K."/>
            <person name="Shibata D."/>
            <person name="Kamiya Y."/>
            <person name="Sato N."/>
            <person name="Nakamura Y."/>
            <person name="Tabata S."/>
            <person name="Ida S."/>
            <person name="Kurokawa K."/>
            <person name="Ohta H."/>
        </authorList>
    </citation>
    <scope>NUCLEOTIDE SEQUENCE [LARGE SCALE GENOMIC DNA]</scope>
    <source>
        <strain evidence="1 2">NIES-2285</strain>
    </source>
</reference>
<dbReference type="Proteomes" id="UP000054558">
    <property type="component" value="Unassembled WGS sequence"/>
</dbReference>
<organism evidence="1 2">
    <name type="scientific">Klebsormidium nitens</name>
    <name type="common">Green alga</name>
    <name type="synonym">Ulothrix nitens</name>
    <dbReference type="NCBI Taxonomy" id="105231"/>
    <lineage>
        <taxon>Eukaryota</taxon>
        <taxon>Viridiplantae</taxon>
        <taxon>Streptophyta</taxon>
        <taxon>Klebsormidiophyceae</taxon>
        <taxon>Klebsormidiales</taxon>
        <taxon>Klebsormidiaceae</taxon>
        <taxon>Klebsormidium</taxon>
    </lineage>
</organism>
<evidence type="ECO:0000313" key="2">
    <source>
        <dbReference type="Proteomes" id="UP000054558"/>
    </source>
</evidence>
<sequence length="306" mass="33646">MKLSNEMRQLACGGSCGRQLGPSEKSRQWPAATFYGRRPERNVATAALTTDVAAALTSASQQDYRAAPQALAAVPELQELAACDDTDLLHLFFLVFCSQGVGMTEKVEMWIRRAGQECLALANAGSDVEMLQELGNSLVEGALEEAGHDRWFRNDVTKLSASWNAKHPGSPMSADALLTSPYFQSVHDYDELHDRYIASKQPYAQVAIQSAIEQLSLVLGAPMIARVRALLGDAFLPQLTFLHHHVVLDVTHAAESAELRDKFVEANPRLEPQFAEATFGVLDVYGRFLGECWNKAKKMRAALVLE</sequence>
<evidence type="ECO:0000313" key="1">
    <source>
        <dbReference type="EMBL" id="GAQ85763.1"/>
    </source>
</evidence>
<protein>
    <submittedName>
        <fullName evidence="1">Uncharacterized protein</fullName>
    </submittedName>
</protein>
<gene>
    <name evidence="1" type="ORF">KFL_002530080</name>
</gene>
<dbReference type="AlphaFoldDB" id="A0A1Y1I5J8"/>
<dbReference type="SUPFAM" id="SSF48613">
    <property type="entry name" value="Heme oxygenase-like"/>
    <property type="match status" value="1"/>
</dbReference>